<dbReference type="EMBL" id="QBMC01000254">
    <property type="protein sequence ID" value="PZO09359.1"/>
    <property type="molecule type" value="Genomic_DNA"/>
</dbReference>
<accession>A0A2W4TWQ7</accession>
<dbReference type="Proteomes" id="UP000249354">
    <property type="component" value="Unassembled WGS sequence"/>
</dbReference>
<proteinExistence type="predicted"/>
<evidence type="ECO:0000313" key="2">
    <source>
        <dbReference type="EMBL" id="PZO09359.1"/>
    </source>
</evidence>
<dbReference type="AlphaFoldDB" id="A0A2W4TWQ7"/>
<sequence length="170" mass="18652">MPKLKPATLYAKIAALDTELNELQCQRQQIIDSASDPPLIGQYIATKQSGGTAFSGKSETQAVHDYYALVDATGVFIRYVGKHEVAAYRERIHLGKQVAKLNREIARCNKRLNEYKGKLPLAMQITSPTVAISNSLSESQGNSGNESETRMPDSSLYTVESDSWIVSEAA</sequence>
<feature type="compositionally biased region" description="Low complexity" evidence="1">
    <location>
        <begin position="134"/>
        <end position="146"/>
    </location>
</feature>
<evidence type="ECO:0000313" key="3">
    <source>
        <dbReference type="Proteomes" id="UP000249354"/>
    </source>
</evidence>
<feature type="region of interest" description="Disordered" evidence="1">
    <location>
        <begin position="134"/>
        <end position="156"/>
    </location>
</feature>
<name>A0A2W4TWQ7_9CYAN</name>
<reference evidence="2 3" key="2">
    <citation type="submission" date="2018-06" db="EMBL/GenBank/DDBJ databases">
        <title>Metagenomic assembly of (sub)arctic Cyanobacteria and their associated microbiome from non-axenic cultures.</title>
        <authorList>
            <person name="Baurain D."/>
        </authorList>
    </citation>
    <scope>NUCLEOTIDE SEQUENCE [LARGE SCALE GENOMIC DNA]</scope>
    <source>
        <strain evidence="2">ULC129bin1</strain>
    </source>
</reference>
<comment type="caution">
    <text evidence="2">The sequence shown here is derived from an EMBL/GenBank/DDBJ whole genome shotgun (WGS) entry which is preliminary data.</text>
</comment>
<reference evidence="3" key="1">
    <citation type="submission" date="2018-04" db="EMBL/GenBank/DDBJ databases">
        <authorList>
            <person name="Cornet L."/>
        </authorList>
    </citation>
    <scope>NUCLEOTIDE SEQUENCE [LARGE SCALE GENOMIC DNA]</scope>
</reference>
<evidence type="ECO:0000256" key="1">
    <source>
        <dbReference type="SAM" id="MobiDB-lite"/>
    </source>
</evidence>
<organism evidence="2 3">
    <name type="scientific">Leptolyngbya foveolarum</name>
    <dbReference type="NCBI Taxonomy" id="47253"/>
    <lineage>
        <taxon>Bacteria</taxon>
        <taxon>Bacillati</taxon>
        <taxon>Cyanobacteriota</taxon>
        <taxon>Cyanophyceae</taxon>
        <taxon>Leptolyngbyales</taxon>
        <taxon>Leptolyngbyaceae</taxon>
        <taxon>Leptolyngbya group</taxon>
        <taxon>Leptolyngbya</taxon>
    </lineage>
</organism>
<protein>
    <submittedName>
        <fullName evidence="2">Uncharacterized protein</fullName>
    </submittedName>
</protein>
<gene>
    <name evidence="2" type="ORF">DCF25_21700</name>
</gene>